<dbReference type="EMBL" id="LXQA010377357">
    <property type="protein sequence ID" value="MCI47809.1"/>
    <property type="molecule type" value="Genomic_DNA"/>
</dbReference>
<organism evidence="1 2">
    <name type="scientific">Trifolium medium</name>
    <dbReference type="NCBI Taxonomy" id="97028"/>
    <lineage>
        <taxon>Eukaryota</taxon>
        <taxon>Viridiplantae</taxon>
        <taxon>Streptophyta</taxon>
        <taxon>Embryophyta</taxon>
        <taxon>Tracheophyta</taxon>
        <taxon>Spermatophyta</taxon>
        <taxon>Magnoliopsida</taxon>
        <taxon>eudicotyledons</taxon>
        <taxon>Gunneridae</taxon>
        <taxon>Pentapetalae</taxon>
        <taxon>rosids</taxon>
        <taxon>fabids</taxon>
        <taxon>Fabales</taxon>
        <taxon>Fabaceae</taxon>
        <taxon>Papilionoideae</taxon>
        <taxon>50 kb inversion clade</taxon>
        <taxon>NPAAA clade</taxon>
        <taxon>Hologalegina</taxon>
        <taxon>IRL clade</taxon>
        <taxon>Trifolieae</taxon>
        <taxon>Trifolium</taxon>
    </lineage>
</organism>
<evidence type="ECO:0000313" key="1">
    <source>
        <dbReference type="EMBL" id="MCI47809.1"/>
    </source>
</evidence>
<evidence type="ECO:0000313" key="2">
    <source>
        <dbReference type="Proteomes" id="UP000265520"/>
    </source>
</evidence>
<sequence length="34" mass="3308">MAAVAVPPCLLDGADVGSAIDGDVHASVFVPKQG</sequence>
<reference evidence="1 2" key="1">
    <citation type="journal article" date="2018" name="Front. Plant Sci.">
        <title>Red Clover (Trifolium pratense) and Zigzag Clover (T. medium) - A Picture of Genomic Similarities and Differences.</title>
        <authorList>
            <person name="Dluhosova J."/>
            <person name="Istvanek J."/>
            <person name="Nedelnik J."/>
            <person name="Repkova J."/>
        </authorList>
    </citation>
    <scope>NUCLEOTIDE SEQUENCE [LARGE SCALE GENOMIC DNA]</scope>
    <source>
        <strain evidence="2">cv. 10/8</strain>
        <tissue evidence="1">Leaf</tissue>
    </source>
</reference>
<protein>
    <submittedName>
        <fullName evidence="1">Uncharacterized protein</fullName>
    </submittedName>
</protein>
<keyword evidence="2" id="KW-1185">Reference proteome</keyword>
<accession>A0A392SGN5</accession>
<name>A0A392SGN5_9FABA</name>
<dbReference type="AlphaFoldDB" id="A0A392SGN5"/>
<comment type="caution">
    <text evidence="1">The sequence shown here is derived from an EMBL/GenBank/DDBJ whole genome shotgun (WGS) entry which is preliminary data.</text>
</comment>
<dbReference type="Proteomes" id="UP000265520">
    <property type="component" value="Unassembled WGS sequence"/>
</dbReference>
<proteinExistence type="predicted"/>
<feature type="non-terminal residue" evidence="1">
    <location>
        <position position="34"/>
    </location>
</feature>